<dbReference type="GO" id="GO:0046872">
    <property type="term" value="F:metal ion binding"/>
    <property type="evidence" value="ECO:0007669"/>
    <property type="project" value="UniProtKB-KW"/>
</dbReference>
<dbReference type="FunCoup" id="A0A402CV88">
    <property type="interactions" value="93"/>
</dbReference>
<evidence type="ECO:0000256" key="12">
    <source>
        <dbReference type="ARBA" id="ARBA00023239"/>
    </source>
</evidence>
<evidence type="ECO:0000256" key="13">
    <source>
        <dbReference type="ARBA" id="ARBA00025634"/>
    </source>
</evidence>
<dbReference type="Proteomes" id="UP000287394">
    <property type="component" value="Chromosome"/>
</dbReference>
<keyword evidence="8 15" id="KW-0479">Metal-binding</keyword>
<keyword evidence="10 15" id="KW-0460">Magnesium</keyword>
<keyword evidence="9 15" id="KW-0822">Tryptophan biosynthesis</keyword>
<dbReference type="EMBL" id="AP025739">
    <property type="protein sequence ID" value="BDI30300.1"/>
    <property type="molecule type" value="Genomic_DNA"/>
</dbReference>
<dbReference type="InterPro" id="IPR019999">
    <property type="entry name" value="Anth_synth_I-like"/>
</dbReference>
<evidence type="ECO:0000256" key="9">
    <source>
        <dbReference type="ARBA" id="ARBA00022822"/>
    </source>
</evidence>
<dbReference type="SUPFAM" id="SSF56322">
    <property type="entry name" value="ADC synthase"/>
    <property type="match status" value="1"/>
</dbReference>
<dbReference type="NCBIfam" id="TIGR00564">
    <property type="entry name" value="trpE_most"/>
    <property type="match status" value="1"/>
</dbReference>
<evidence type="ECO:0000256" key="2">
    <source>
        <dbReference type="ARBA" id="ARBA00004873"/>
    </source>
</evidence>
<dbReference type="GO" id="GO:0004049">
    <property type="term" value="F:anthranilate synthase activity"/>
    <property type="evidence" value="ECO:0007669"/>
    <property type="project" value="UniProtKB-EC"/>
</dbReference>
<dbReference type="PRINTS" id="PR00095">
    <property type="entry name" value="ANTSNTHASEI"/>
</dbReference>
<evidence type="ECO:0000256" key="6">
    <source>
        <dbReference type="ARBA" id="ARBA00020653"/>
    </source>
</evidence>
<evidence type="ECO:0000256" key="10">
    <source>
        <dbReference type="ARBA" id="ARBA00022842"/>
    </source>
</evidence>
<comment type="pathway">
    <text evidence="2 15">Amino-acid biosynthesis; L-tryptophan biosynthesis; L-tryptophan from chorismate: step 1/5.</text>
</comment>
<keyword evidence="11 15" id="KW-0057">Aromatic amino acid biosynthesis</keyword>
<comment type="subunit">
    <text evidence="4 15">Heterotetramer consisting of two non-identical subunits: a beta subunit (TrpG) and a large alpha subunit (TrpE).</text>
</comment>
<evidence type="ECO:0000256" key="8">
    <source>
        <dbReference type="ARBA" id="ARBA00022723"/>
    </source>
</evidence>
<proteinExistence type="inferred from homology"/>
<reference evidence="16 17" key="1">
    <citation type="journal article" date="2019" name="Int. J. Syst. Evol. Microbiol.">
        <title>Capsulimonas corticalis gen. nov., sp. nov., an aerobic capsulated bacterium, of a novel bacterial order, Capsulimonadales ord. nov., of the class Armatimonadia of the phylum Armatimonadetes.</title>
        <authorList>
            <person name="Li J."/>
            <person name="Kudo C."/>
            <person name="Tonouchi A."/>
        </authorList>
    </citation>
    <scope>NUCLEOTIDE SEQUENCE [LARGE SCALE GENOMIC DNA]</scope>
    <source>
        <strain evidence="16 17">AX-7</strain>
    </source>
</reference>
<dbReference type="AlphaFoldDB" id="A0A402CV88"/>
<dbReference type="KEGG" id="ccot:CCAX7_23510"/>
<evidence type="ECO:0000256" key="5">
    <source>
        <dbReference type="ARBA" id="ARBA00012266"/>
    </source>
</evidence>
<comment type="cofactor">
    <cofactor evidence="1 15">
        <name>Mg(2+)</name>
        <dbReference type="ChEBI" id="CHEBI:18420"/>
    </cofactor>
</comment>
<evidence type="ECO:0000256" key="7">
    <source>
        <dbReference type="ARBA" id="ARBA00022605"/>
    </source>
</evidence>
<dbReference type="InterPro" id="IPR015890">
    <property type="entry name" value="Chorismate_C"/>
</dbReference>
<comment type="function">
    <text evidence="13 15">Part of a heterotetrameric complex that catalyzes the two-step biosynthesis of anthranilate, an intermediate in the biosynthesis of L-tryptophan. In the first step, the glutamine-binding beta subunit (TrpG) of anthranilate synthase (AS) provides the glutamine amidotransferase activity which generates ammonia as a substrate that, along with chorismate, is used in the second step, catalyzed by the large alpha subunit of AS (TrpE) to produce anthranilate. In the absence of TrpG, TrpE can synthesize anthranilate directly from chorismate and high concentrations of ammonia.</text>
</comment>
<evidence type="ECO:0000256" key="3">
    <source>
        <dbReference type="ARBA" id="ARBA00009562"/>
    </source>
</evidence>
<evidence type="ECO:0000313" key="16">
    <source>
        <dbReference type="EMBL" id="BDI30300.1"/>
    </source>
</evidence>
<evidence type="ECO:0000256" key="1">
    <source>
        <dbReference type="ARBA" id="ARBA00001946"/>
    </source>
</evidence>
<evidence type="ECO:0000256" key="14">
    <source>
        <dbReference type="ARBA" id="ARBA00047683"/>
    </source>
</evidence>
<gene>
    <name evidence="15 16" type="primary">trpE</name>
    <name evidence="16" type="ORF">CCAX7_23510</name>
</gene>
<protein>
    <recommendedName>
        <fullName evidence="6 15">Anthranilate synthase component 1</fullName>
        <ecNumber evidence="5 15">4.1.3.27</ecNumber>
    </recommendedName>
</protein>
<dbReference type="Pfam" id="PF00425">
    <property type="entry name" value="Chorismate_bind"/>
    <property type="match status" value="1"/>
</dbReference>
<dbReference type="Gene3D" id="3.60.120.10">
    <property type="entry name" value="Anthranilate synthase"/>
    <property type="match status" value="1"/>
</dbReference>
<name>A0A402CV88_9BACT</name>
<accession>A0A402CV88</accession>
<comment type="catalytic activity">
    <reaction evidence="14 15">
        <text>chorismate + L-glutamine = anthranilate + pyruvate + L-glutamate + H(+)</text>
        <dbReference type="Rhea" id="RHEA:21732"/>
        <dbReference type="ChEBI" id="CHEBI:15361"/>
        <dbReference type="ChEBI" id="CHEBI:15378"/>
        <dbReference type="ChEBI" id="CHEBI:16567"/>
        <dbReference type="ChEBI" id="CHEBI:29748"/>
        <dbReference type="ChEBI" id="CHEBI:29985"/>
        <dbReference type="ChEBI" id="CHEBI:58359"/>
        <dbReference type="EC" id="4.1.3.27"/>
    </reaction>
</comment>
<evidence type="ECO:0000256" key="15">
    <source>
        <dbReference type="RuleBase" id="RU364045"/>
    </source>
</evidence>
<keyword evidence="12 15" id="KW-0456">Lyase</keyword>
<sequence>MATMLYPTRDEFIEKSQRGNLIPVWREVLADLETPVSAFRKIAGDRPNSFLLESVAGGEHLARYSFLGSDPFMVFRSKGNTATVTEGDRVETIALKAGERDPLHVLKGLLSRYTYVPAPELPRFVGGAVGMIAYDTVRFFEKLPELAKDDLGLDDTIFLFTDALLVFDHVKHKMLALCNARVESGDDPGAAYDGAVAKIEALLARLKGPTPLPAPPRPEECAEFVPNRTEENYLAAVLKAKEYIAAGDTFQAQIGQRMSKKLAAHPFDVYRALRSINPSPYMFYLDFGDTKLVGASPEVLVSEINRRVTIRPIAGSRHGRGATPAEDDAIAADLLADEKERAEHIMLVDLGRNDIGRVAKYGTVSVDELMVIEKYSHVMHIVSEVTGTLRDDLDQFDVLRASFPAGTLTGAPKVRTMEIIEELEPTRRGHYGGGIGYFSYSGDMDTAITIRTALVKGDNIYLAAAGGVVADSVPEYEYRETLAKMRALVRAVEWAESGLE</sequence>
<dbReference type="InterPro" id="IPR005801">
    <property type="entry name" value="ADC_synthase"/>
</dbReference>
<dbReference type="PANTHER" id="PTHR11236:SF48">
    <property type="entry name" value="ISOCHORISMATE SYNTHASE MENF"/>
    <property type="match status" value="1"/>
</dbReference>
<evidence type="ECO:0000256" key="11">
    <source>
        <dbReference type="ARBA" id="ARBA00023141"/>
    </source>
</evidence>
<dbReference type="EC" id="4.1.3.27" evidence="5 15"/>
<comment type="similarity">
    <text evidence="3 15">Belongs to the anthranilate synthase component I family.</text>
</comment>
<dbReference type="InterPro" id="IPR005256">
    <property type="entry name" value="Anth_synth_I_PabB"/>
</dbReference>
<keyword evidence="17" id="KW-1185">Reference proteome</keyword>
<evidence type="ECO:0000256" key="4">
    <source>
        <dbReference type="ARBA" id="ARBA00011575"/>
    </source>
</evidence>
<dbReference type="InterPro" id="IPR006805">
    <property type="entry name" value="Anth_synth_I_N"/>
</dbReference>
<dbReference type="PANTHER" id="PTHR11236">
    <property type="entry name" value="AMINOBENZOATE/ANTHRANILATE SYNTHASE"/>
    <property type="match status" value="1"/>
</dbReference>
<keyword evidence="7 15" id="KW-0028">Amino-acid biosynthesis</keyword>
<dbReference type="GO" id="GO:0000162">
    <property type="term" value="P:L-tryptophan biosynthetic process"/>
    <property type="evidence" value="ECO:0007669"/>
    <property type="project" value="UniProtKB-UniPathway"/>
</dbReference>
<evidence type="ECO:0000313" key="17">
    <source>
        <dbReference type="Proteomes" id="UP000287394"/>
    </source>
</evidence>
<dbReference type="Pfam" id="PF04715">
    <property type="entry name" value="Anth_synt_I_N"/>
    <property type="match status" value="1"/>
</dbReference>
<organism evidence="16 17">
    <name type="scientific">Capsulimonas corticalis</name>
    <dbReference type="NCBI Taxonomy" id="2219043"/>
    <lineage>
        <taxon>Bacteria</taxon>
        <taxon>Bacillati</taxon>
        <taxon>Armatimonadota</taxon>
        <taxon>Armatimonadia</taxon>
        <taxon>Capsulimonadales</taxon>
        <taxon>Capsulimonadaceae</taxon>
        <taxon>Capsulimonas</taxon>
    </lineage>
</organism>